<gene>
    <name evidence="3" type="ORF">Fmac_020415</name>
</gene>
<keyword evidence="2" id="KW-1133">Transmembrane helix</keyword>
<accession>A0ABD1LUK9</accession>
<keyword evidence="4" id="KW-1185">Reference proteome</keyword>
<dbReference type="EMBL" id="JBGMDY010000007">
    <property type="protein sequence ID" value="KAL2326988.1"/>
    <property type="molecule type" value="Genomic_DNA"/>
</dbReference>
<feature type="compositionally biased region" description="Polar residues" evidence="1">
    <location>
        <begin position="55"/>
        <end position="71"/>
    </location>
</feature>
<feature type="transmembrane region" description="Helical" evidence="2">
    <location>
        <begin position="130"/>
        <end position="150"/>
    </location>
</feature>
<sequence>MKLYKPKQSPKYTDITLDDWEYTLRVVFVKELEDSIENHITLLSKISGIKKFKTHPQSNYSNSSDAHSNGSEFERKGQNNDDDDDGGVVKDTEGYEDLGSNVQKRKQEDSPEGETHYGEQSEEIVAKRMAVILMSMRMIIMWHLMLIILMDFKKTPS</sequence>
<dbReference type="Gene3D" id="3.30.70.2850">
    <property type="match status" value="1"/>
</dbReference>
<reference evidence="3 4" key="1">
    <citation type="submission" date="2024-08" db="EMBL/GenBank/DDBJ databases">
        <title>Insights into the chromosomal genome structure of Flemingia macrophylla.</title>
        <authorList>
            <person name="Ding Y."/>
            <person name="Zhao Y."/>
            <person name="Bi W."/>
            <person name="Wu M."/>
            <person name="Zhao G."/>
            <person name="Gong Y."/>
            <person name="Li W."/>
            <person name="Zhang P."/>
        </authorList>
    </citation>
    <scope>NUCLEOTIDE SEQUENCE [LARGE SCALE GENOMIC DNA]</scope>
    <source>
        <strain evidence="3">DYQJB</strain>
        <tissue evidence="3">Leaf</tissue>
    </source>
</reference>
<proteinExistence type="predicted"/>
<comment type="caution">
    <text evidence="3">The sequence shown here is derived from an EMBL/GenBank/DDBJ whole genome shotgun (WGS) entry which is preliminary data.</text>
</comment>
<organism evidence="3 4">
    <name type="scientific">Flemingia macrophylla</name>
    <dbReference type="NCBI Taxonomy" id="520843"/>
    <lineage>
        <taxon>Eukaryota</taxon>
        <taxon>Viridiplantae</taxon>
        <taxon>Streptophyta</taxon>
        <taxon>Embryophyta</taxon>
        <taxon>Tracheophyta</taxon>
        <taxon>Spermatophyta</taxon>
        <taxon>Magnoliopsida</taxon>
        <taxon>eudicotyledons</taxon>
        <taxon>Gunneridae</taxon>
        <taxon>Pentapetalae</taxon>
        <taxon>rosids</taxon>
        <taxon>fabids</taxon>
        <taxon>Fabales</taxon>
        <taxon>Fabaceae</taxon>
        <taxon>Papilionoideae</taxon>
        <taxon>50 kb inversion clade</taxon>
        <taxon>NPAAA clade</taxon>
        <taxon>indigoferoid/millettioid clade</taxon>
        <taxon>Phaseoleae</taxon>
        <taxon>Flemingia</taxon>
    </lineage>
</organism>
<dbReference type="AlphaFoldDB" id="A0ABD1LUK9"/>
<evidence type="ECO:0000256" key="2">
    <source>
        <dbReference type="SAM" id="Phobius"/>
    </source>
</evidence>
<evidence type="ECO:0000256" key="1">
    <source>
        <dbReference type="SAM" id="MobiDB-lite"/>
    </source>
</evidence>
<name>A0ABD1LUK9_9FABA</name>
<evidence type="ECO:0000313" key="3">
    <source>
        <dbReference type="EMBL" id="KAL2326988.1"/>
    </source>
</evidence>
<protein>
    <submittedName>
        <fullName evidence="3">Uncharacterized protein</fullName>
    </submittedName>
</protein>
<feature type="compositionally biased region" description="Basic and acidic residues" evidence="1">
    <location>
        <begin position="105"/>
        <end position="119"/>
    </location>
</feature>
<dbReference type="Proteomes" id="UP001603857">
    <property type="component" value="Unassembled WGS sequence"/>
</dbReference>
<feature type="region of interest" description="Disordered" evidence="1">
    <location>
        <begin position="54"/>
        <end position="120"/>
    </location>
</feature>
<evidence type="ECO:0000313" key="4">
    <source>
        <dbReference type="Proteomes" id="UP001603857"/>
    </source>
</evidence>
<keyword evidence="2" id="KW-0472">Membrane</keyword>
<keyword evidence="2" id="KW-0812">Transmembrane</keyword>